<dbReference type="InterPro" id="IPR000700">
    <property type="entry name" value="PAS-assoc_C"/>
</dbReference>
<dbReference type="SMART" id="SM00091">
    <property type="entry name" value="PAS"/>
    <property type="match status" value="1"/>
</dbReference>
<accession>A0A653A6V1</accession>
<dbReference type="PANTHER" id="PTHR32071">
    <property type="entry name" value="TRANSCRIPTIONAL REGULATORY PROTEIN"/>
    <property type="match status" value="1"/>
</dbReference>
<dbReference type="InterPro" id="IPR035965">
    <property type="entry name" value="PAS-like_dom_sf"/>
</dbReference>
<evidence type="ECO:0000256" key="1">
    <source>
        <dbReference type="ARBA" id="ARBA00022741"/>
    </source>
</evidence>
<proteinExistence type="predicted"/>
<dbReference type="InterPro" id="IPR009057">
    <property type="entry name" value="Homeodomain-like_sf"/>
</dbReference>
<evidence type="ECO:0000259" key="6">
    <source>
        <dbReference type="PROSITE" id="PS50112"/>
    </source>
</evidence>
<dbReference type="Gene3D" id="3.30.450.20">
    <property type="entry name" value="PAS domain"/>
    <property type="match status" value="1"/>
</dbReference>
<dbReference type="InterPro" id="IPR002197">
    <property type="entry name" value="HTH_Fis"/>
</dbReference>
<keyword evidence="2" id="KW-0067">ATP-binding</keyword>
<dbReference type="SUPFAM" id="SSF52540">
    <property type="entry name" value="P-loop containing nucleoside triphosphate hydrolases"/>
    <property type="match status" value="1"/>
</dbReference>
<dbReference type="Pfam" id="PF25601">
    <property type="entry name" value="AAA_lid_14"/>
    <property type="match status" value="1"/>
</dbReference>
<dbReference type="PROSITE" id="PS50045">
    <property type="entry name" value="SIGMA54_INTERACT_4"/>
    <property type="match status" value="1"/>
</dbReference>
<keyword evidence="4" id="KW-0804">Transcription</keyword>
<feature type="domain" description="PAS" evidence="6">
    <location>
        <begin position="12"/>
        <end position="50"/>
    </location>
</feature>
<dbReference type="InterPro" id="IPR000014">
    <property type="entry name" value="PAS"/>
</dbReference>
<organism evidence="8">
    <name type="scientific">Uncultured Desulfatiglans sp</name>
    <dbReference type="NCBI Taxonomy" id="1748965"/>
    <lineage>
        <taxon>Bacteria</taxon>
        <taxon>Pseudomonadati</taxon>
        <taxon>Thermodesulfobacteriota</taxon>
        <taxon>Desulfobacteria</taxon>
        <taxon>Desulfatiglandales</taxon>
        <taxon>Desulfatiglandaceae</taxon>
        <taxon>Desulfatiglans</taxon>
        <taxon>environmental samples</taxon>
    </lineage>
</organism>
<name>A0A653A6V1_UNCDX</name>
<dbReference type="SUPFAM" id="SSF55785">
    <property type="entry name" value="PYP-like sensor domain (PAS domain)"/>
    <property type="match status" value="1"/>
</dbReference>
<dbReference type="InterPro" id="IPR013767">
    <property type="entry name" value="PAS_fold"/>
</dbReference>
<dbReference type="GO" id="GO:0043565">
    <property type="term" value="F:sequence-specific DNA binding"/>
    <property type="evidence" value="ECO:0007669"/>
    <property type="project" value="InterPro"/>
</dbReference>
<dbReference type="PANTHER" id="PTHR32071:SF113">
    <property type="entry name" value="ALGINATE BIOSYNTHESIS TRANSCRIPTIONAL REGULATORY PROTEIN ALGB"/>
    <property type="match status" value="1"/>
</dbReference>
<dbReference type="GO" id="GO:0006355">
    <property type="term" value="P:regulation of DNA-templated transcription"/>
    <property type="evidence" value="ECO:0007669"/>
    <property type="project" value="InterPro"/>
</dbReference>
<evidence type="ECO:0000259" key="7">
    <source>
        <dbReference type="PROSITE" id="PS50113"/>
    </source>
</evidence>
<dbReference type="GO" id="GO:0005524">
    <property type="term" value="F:ATP binding"/>
    <property type="evidence" value="ECO:0007669"/>
    <property type="project" value="UniProtKB-KW"/>
</dbReference>
<dbReference type="SUPFAM" id="SSF46689">
    <property type="entry name" value="Homeodomain-like"/>
    <property type="match status" value="1"/>
</dbReference>
<dbReference type="InterPro" id="IPR025943">
    <property type="entry name" value="Sigma_54_int_dom_ATP-bd_2"/>
</dbReference>
<dbReference type="InterPro" id="IPR003593">
    <property type="entry name" value="AAA+_ATPase"/>
</dbReference>
<feature type="domain" description="Sigma-54 factor interaction" evidence="5">
    <location>
        <begin position="147"/>
        <end position="376"/>
    </location>
</feature>
<feature type="domain" description="PAC" evidence="7">
    <location>
        <begin position="81"/>
        <end position="133"/>
    </location>
</feature>
<dbReference type="EMBL" id="UPXX01000025">
    <property type="protein sequence ID" value="VBB43704.1"/>
    <property type="molecule type" value="Genomic_DNA"/>
</dbReference>
<keyword evidence="3" id="KW-0805">Transcription regulation</keyword>
<evidence type="ECO:0000313" key="8">
    <source>
        <dbReference type="EMBL" id="VBB43704.1"/>
    </source>
</evidence>
<dbReference type="Gene3D" id="1.10.10.60">
    <property type="entry name" value="Homeodomain-like"/>
    <property type="match status" value="1"/>
</dbReference>
<dbReference type="Pfam" id="PF00989">
    <property type="entry name" value="PAS"/>
    <property type="match status" value="1"/>
</dbReference>
<dbReference type="PROSITE" id="PS50112">
    <property type="entry name" value="PAS"/>
    <property type="match status" value="1"/>
</dbReference>
<evidence type="ECO:0000256" key="3">
    <source>
        <dbReference type="ARBA" id="ARBA00023015"/>
    </source>
</evidence>
<dbReference type="SMART" id="SM00382">
    <property type="entry name" value="AAA"/>
    <property type="match status" value="1"/>
</dbReference>
<gene>
    <name evidence="8" type="ORF">TRIP_B310027</name>
</gene>
<dbReference type="Gene3D" id="1.10.8.60">
    <property type="match status" value="1"/>
</dbReference>
<evidence type="ECO:0000256" key="2">
    <source>
        <dbReference type="ARBA" id="ARBA00022840"/>
    </source>
</evidence>
<dbReference type="NCBIfam" id="TIGR00229">
    <property type="entry name" value="sensory_box"/>
    <property type="match status" value="1"/>
</dbReference>
<dbReference type="InterPro" id="IPR025662">
    <property type="entry name" value="Sigma_54_int_dom_ATP-bd_1"/>
</dbReference>
<dbReference type="Pfam" id="PF02954">
    <property type="entry name" value="HTH_8"/>
    <property type="match status" value="1"/>
</dbReference>
<reference evidence="8" key="1">
    <citation type="submission" date="2018-07" db="EMBL/GenBank/DDBJ databases">
        <authorList>
            <consortium name="Genoscope - CEA"/>
            <person name="William W."/>
        </authorList>
    </citation>
    <scope>NUCLEOTIDE SEQUENCE</scope>
    <source>
        <strain evidence="8">IK1</strain>
    </source>
</reference>
<sequence length="461" mass="51766">MRTLDPRFSSLLLESMADGVFTLDEQGRITSWNPSIERITGYSAEEAIGQPCALLNFTECFQASCPTGISECGILTYGRLDGRECFLRHKDGYDVPVIKSARLVRDEQGTIKGVVETVTDLTELQKARHEAEEAARRLGETHRFDQIIGKSHAMQQVFSAIEAAAASEATILVQGESGTGKELVASAIHHHSARKNMPFVTVNCSALSETLLESELFGHVKGAFTGAIRDRVGRFEEADGGTIFLDEIAEISPFIQVKLLRVVQEREIERVGESRKRRIDIRIIAATNKDLLTQVQQGAFREDLFYRLKVFPILIPPLRERKEDIPWLVTHFIELQNRKTGLAIKGATKSSMRILMDYPWPGNARELENAIEHAFVLCAGDYIDVFDLPVEIRRFAYRPAPLPQEAPPAKSGWPPQPLTRDGLLELLDECAWNKAEAGRRLGVSRTAVWKYMKKWGIPLRK</sequence>
<dbReference type="AlphaFoldDB" id="A0A653A6V1"/>
<dbReference type="InterPro" id="IPR027417">
    <property type="entry name" value="P-loop_NTPase"/>
</dbReference>
<dbReference type="Gene3D" id="3.40.50.300">
    <property type="entry name" value="P-loop containing nucleotide triphosphate hydrolases"/>
    <property type="match status" value="1"/>
</dbReference>
<dbReference type="PROSITE" id="PS00676">
    <property type="entry name" value="SIGMA54_INTERACT_2"/>
    <property type="match status" value="1"/>
</dbReference>
<dbReference type="FunFam" id="3.40.50.300:FF:000006">
    <property type="entry name" value="DNA-binding transcriptional regulator NtrC"/>
    <property type="match status" value="1"/>
</dbReference>
<keyword evidence="1" id="KW-0547">Nucleotide-binding</keyword>
<evidence type="ECO:0000259" key="5">
    <source>
        <dbReference type="PROSITE" id="PS50045"/>
    </source>
</evidence>
<evidence type="ECO:0000256" key="4">
    <source>
        <dbReference type="ARBA" id="ARBA00023163"/>
    </source>
</evidence>
<dbReference type="CDD" id="cd00009">
    <property type="entry name" value="AAA"/>
    <property type="match status" value="1"/>
</dbReference>
<dbReference type="InterPro" id="IPR058031">
    <property type="entry name" value="AAA_lid_NorR"/>
</dbReference>
<dbReference type="PROSITE" id="PS50113">
    <property type="entry name" value="PAC"/>
    <property type="match status" value="1"/>
</dbReference>
<dbReference type="PROSITE" id="PS00675">
    <property type="entry name" value="SIGMA54_INTERACT_1"/>
    <property type="match status" value="1"/>
</dbReference>
<protein>
    <submittedName>
        <fullName evidence="8">PAS modulated sigma54 specific transcriptional regulator, Fis family</fullName>
    </submittedName>
</protein>
<dbReference type="Pfam" id="PF00158">
    <property type="entry name" value="Sigma54_activat"/>
    <property type="match status" value="1"/>
</dbReference>
<dbReference type="InterPro" id="IPR002078">
    <property type="entry name" value="Sigma_54_int"/>
</dbReference>
<dbReference type="CDD" id="cd00130">
    <property type="entry name" value="PAS"/>
    <property type="match status" value="1"/>
</dbReference>